<name>A0A0Q0D9U5_PSEAP</name>
<protein>
    <submittedName>
        <fullName evidence="2">HopBC1</fullName>
    </submittedName>
</protein>
<gene>
    <name evidence="2" type="ORF">ALQ37_102035</name>
</gene>
<evidence type="ECO:0000313" key="2">
    <source>
        <dbReference type="EMBL" id="RMO65910.1"/>
    </source>
</evidence>
<dbReference type="AlphaFoldDB" id="A0A0Q0D9U5"/>
<dbReference type="Proteomes" id="UP000274541">
    <property type="component" value="Unassembled WGS sequence"/>
</dbReference>
<comment type="caution">
    <text evidence="2">The sequence shown here is derived from an EMBL/GenBank/DDBJ whole genome shotgun (WGS) entry which is preliminary data.</text>
</comment>
<proteinExistence type="predicted"/>
<accession>A0A0Q0D9U5</accession>
<feature type="compositionally biased region" description="Low complexity" evidence="1">
    <location>
        <begin position="8"/>
        <end position="19"/>
    </location>
</feature>
<evidence type="ECO:0000313" key="3">
    <source>
        <dbReference type="Proteomes" id="UP000274541"/>
    </source>
</evidence>
<organism evidence="2 3">
    <name type="scientific">Pseudomonas syringae pv. aptata</name>
    <dbReference type="NCBI Taxonomy" id="83167"/>
    <lineage>
        <taxon>Bacteria</taxon>
        <taxon>Pseudomonadati</taxon>
        <taxon>Pseudomonadota</taxon>
        <taxon>Gammaproteobacteria</taxon>
        <taxon>Pseudomonadales</taxon>
        <taxon>Pseudomonadaceae</taxon>
        <taxon>Pseudomonas</taxon>
        <taxon>Pseudomonas syringae</taxon>
    </lineage>
</organism>
<feature type="region of interest" description="Disordered" evidence="1">
    <location>
        <begin position="1"/>
        <end position="24"/>
    </location>
</feature>
<evidence type="ECO:0000256" key="1">
    <source>
        <dbReference type="SAM" id="MobiDB-lite"/>
    </source>
</evidence>
<reference evidence="2 3" key="1">
    <citation type="submission" date="2018-08" db="EMBL/GenBank/DDBJ databases">
        <title>Recombination of ecologically and evolutionarily significant loci maintains genetic cohesion in the Pseudomonas syringae species complex.</title>
        <authorList>
            <person name="Dillon M."/>
            <person name="Thakur S."/>
            <person name="Almeida R.N.D."/>
            <person name="Weir B.S."/>
            <person name="Guttman D.S."/>
        </authorList>
    </citation>
    <scope>NUCLEOTIDE SEQUENCE [LARGE SCALE GENOMIC DNA]</scope>
    <source>
        <strain evidence="2 3">ICMP 4388</strain>
    </source>
</reference>
<sequence>MFRINTGSSSYNVQSSASSEGSEGVKSYGLHDNLNVRANTTKVTDYVGTKAANQIPCLLSNATFQGDVISVANSMAVLAAMGQGHGNVIVADLDKAHLAGVQSVLAIAQSSGSQEAWLREVKRQHKSGYADHLELLIQRNQEHLSFDSLKQRLHRGGVSLVRADMASDSATELAGLAPHGVSGMYVSNIEMYLGGFLDKANTSINERQQALNTFKNNIVSLMGAEAFLIRGESVGMQVHNKNAAINDWIPQVR</sequence>
<dbReference type="EMBL" id="RBPX01000173">
    <property type="protein sequence ID" value="RMO65910.1"/>
    <property type="molecule type" value="Genomic_DNA"/>
</dbReference>
<dbReference type="RefSeq" id="WP_229636543.1">
    <property type="nucleotide sequence ID" value="NZ_JAHDTA010000027.1"/>
</dbReference>